<dbReference type="CTD" id="20320846"/>
<reference evidence="1 2" key="1">
    <citation type="submission" date="2013-11" db="EMBL/GenBank/DDBJ databases">
        <title>Opisthorchis viverrini - life in the bile duct.</title>
        <authorList>
            <person name="Young N.D."/>
            <person name="Nagarajan N."/>
            <person name="Lin S.J."/>
            <person name="Korhonen P.K."/>
            <person name="Jex A.R."/>
            <person name="Hall R.S."/>
            <person name="Safavi-Hemami H."/>
            <person name="Kaewkong W."/>
            <person name="Bertrand D."/>
            <person name="Gao S."/>
            <person name="Seet Q."/>
            <person name="Wongkham S."/>
            <person name="Teh B.T."/>
            <person name="Wongkham C."/>
            <person name="Intapan P.M."/>
            <person name="Maleewong W."/>
            <person name="Yang X."/>
            <person name="Hu M."/>
            <person name="Wang Z."/>
            <person name="Hofmann A."/>
            <person name="Sternberg P.W."/>
            <person name="Tan P."/>
            <person name="Wang J."/>
            <person name="Gasser R.B."/>
        </authorList>
    </citation>
    <scope>NUCLEOTIDE SEQUENCE [LARGE SCALE GENOMIC DNA]</scope>
</reference>
<proteinExistence type="predicted"/>
<accession>A0A074ZRJ2</accession>
<dbReference type="EMBL" id="KL596760">
    <property type="protein sequence ID" value="KER25970.1"/>
    <property type="molecule type" value="Genomic_DNA"/>
</dbReference>
<gene>
    <name evidence="1" type="ORF">T265_06667</name>
</gene>
<dbReference type="AlphaFoldDB" id="A0A074ZRJ2"/>
<organism evidence="1 2">
    <name type="scientific">Opisthorchis viverrini</name>
    <name type="common">Southeast Asian liver fluke</name>
    <dbReference type="NCBI Taxonomy" id="6198"/>
    <lineage>
        <taxon>Eukaryota</taxon>
        <taxon>Metazoa</taxon>
        <taxon>Spiralia</taxon>
        <taxon>Lophotrochozoa</taxon>
        <taxon>Platyhelminthes</taxon>
        <taxon>Trematoda</taxon>
        <taxon>Digenea</taxon>
        <taxon>Opisthorchiida</taxon>
        <taxon>Opisthorchiata</taxon>
        <taxon>Opisthorchiidae</taxon>
        <taxon>Opisthorchis</taxon>
    </lineage>
</organism>
<sequence length="89" mass="10020">MINSTSARVKPSLIPANLTNLRRVIPGNILELQPPPPQWFSHFYERDAVASDMESDMLVEKLAPNHNGAHLSRDTLSCKTFMGEAELFR</sequence>
<dbReference type="KEGG" id="ovi:T265_06667"/>
<dbReference type="GeneID" id="20320846"/>
<dbReference type="RefSeq" id="XP_009170256.1">
    <property type="nucleotide sequence ID" value="XM_009171992.1"/>
</dbReference>
<name>A0A074ZRJ2_OPIVI</name>
<evidence type="ECO:0000313" key="2">
    <source>
        <dbReference type="Proteomes" id="UP000054324"/>
    </source>
</evidence>
<evidence type="ECO:0000313" key="1">
    <source>
        <dbReference type="EMBL" id="KER25970.1"/>
    </source>
</evidence>
<dbReference type="Proteomes" id="UP000054324">
    <property type="component" value="Unassembled WGS sequence"/>
</dbReference>
<keyword evidence="2" id="KW-1185">Reference proteome</keyword>
<protein>
    <submittedName>
        <fullName evidence="1">Uncharacterized protein</fullName>
    </submittedName>
</protein>